<reference evidence="1" key="1">
    <citation type="submission" date="2022-12" db="EMBL/GenBank/DDBJ databases">
        <authorList>
            <person name="Petersen C."/>
        </authorList>
    </citation>
    <scope>NUCLEOTIDE SEQUENCE</scope>
    <source>
        <strain evidence="1">IBT 16125</strain>
    </source>
</reference>
<accession>A0AAD6CAX1</accession>
<dbReference type="RefSeq" id="XP_056767715.1">
    <property type="nucleotide sequence ID" value="XM_056909097.1"/>
</dbReference>
<comment type="caution">
    <text evidence="1">The sequence shown here is derived from an EMBL/GenBank/DDBJ whole genome shotgun (WGS) entry which is preliminary data.</text>
</comment>
<sequence length="89" mass="10495">MDRCIASHWDDCYAIYNRFMKVAPERRQLYADFVREIYAANFKRPRAVFSGITEFPNLRSMKFYLFDPKVIFMPMTVAPNLSVLDLDCG</sequence>
<name>A0AAD6CAX1_9EURO</name>
<evidence type="ECO:0000313" key="1">
    <source>
        <dbReference type="EMBL" id="KAJ5454759.1"/>
    </source>
</evidence>
<evidence type="ECO:0000313" key="2">
    <source>
        <dbReference type="Proteomes" id="UP001213681"/>
    </source>
</evidence>
<protein>
    <submittedName>
        <fullName evidence="1">Uncharacterized protein</fullName>
    </submittedName>
</protein>
<dbReference type="EMBL" id="JAPVEA010000005">
    <property type="protein sequence ID" value="KAJ5454759.1"/>
    <property type="molecule type" value="Genomic_DNA"/>
</dbReference>
<proteinExistence type="predicted"/>
<reference evidence="1" key="2">
    <citation type="journal article" date="2023" name="IMA Fungus">
        <title>Comparative genomic study of the Penicillium genus elucidates a diverse pangenome and 15 lateral gene transfer events.</title>
        <authorList>
            <person name="Petersen C."/>
            <person name="Sorensen T."/>
            <person name="Nielsen M.R."/>
            <person name="Sondergaard T.E."/>
            <person name="Sorensen J.L."/>
            <person name="Fitzpatrick D.A."/>
            <person name="Frisvad J.C."/>
            <person name="Nielsen K.L."/>
        </authorList>
    </citation>
    <scope>NUCLEOTIDE SEQUENCE</scope>
    <source>
        <strain evidence="1">IBT 16125</strain>
    </source>
</reference>
<organism evidence="1 2">
    <name type="scientific">Penicillium daleae</name>
    <dbReference type="NCBI Taxonomy" id="63821"/>
    <lineage>
        <taxon>Eukaryota</taxon>
        <taxon>Fungi</taxon>
        <taxon>Dikarya</taxon>
        <taxon>Ascomycota</taxon>
        <taxon>Pezizomycotina</taxon>
        <taxon>Eurotiomycetes</taxon>
        <taxon>Eurotiomycetidae</taxon>
        <taxon>Eurotiales</taxon>
        <taxon>Aspergillaceae</taxon>
        <taxon>Penicillium</taxon>
    </lineage>
</organism>
<dbReference type="Proteomes" id="UP001213681">
    <property type="component" value="Unassembled WGS sequence"/>
</dbReference>
<dbReference type="AlphaFoldDB" id="A0AAD6CAX1"/>
<keyword evidence="2" id="KW-1185">Reference proteome</keyword>
<gene>
    <name evidence="1" type="ORF">N7458_005715</name>
</gene>
<dbReference type="GeneID" id="81599340"/>